<dbReference type="Gene3D" id="1.20.1280.50">
    <property type="match status" value="1"/>
</dbReference>
<dbReference type="Proteomes" id="UP000039324">
    <property type="component" value="Unassembled WGS sequence"/>
</dbReference>
<dbReference type="OrthoDB" id="20872at2759"/>
<dbReference type="AlphaFoldDB" id="A0A0G4J3L6"/>
<dbReference type="SMART" id="SM00256">
    <property type="entry name" value="FBOX"/>
    <property type="match status" value="1"/>
</dbReference>
<dbReference type="InterPro" id="IPR001810">
    <property type="entry name" value="F-box_dom"/>
</dbReference>
<dbReference type="SUPFAM" id="SSF81383">
    <property type="entry name" value="F-box domain"/>
    <property type="match status" value="1"/>
</dbReference>
<sequence>MAGRVVGRHAPLLSAAVALICVATTWSQFLPDLPPEIQAKIVSELPRPDLIRAASVSKTWRAVLQQLLHRSIVMNLDKVTSDSDVARLVAMVNRMRADDRRRLGAAFDSLRPCPKTKLLARVVKALTRCSMSAAKAKSIIRLLRRIGIPSSVLAGVFLKKGVIVSHAVSSRRTKSLWKSFLASVPAGDPTRQQLSRVAAWPSIPDGTPFSEAESTMFESWSLADDDRRKFLILHGFDCNTLVPRLRPVDFGHLFRRFGFLPDARVMLLELSLEARVAVVDALVKYGAPVASVAAYLPFSDMIHSSCDTTLRYARRYHPFTHFDYLSQDLILLVLRKCPDQVSGELLPLIVTSNQFKGKPILQHAGYFDPLDLLRRLGRMFCPGTPLLNILVDYVGVAFLGRVYGGARLPLPAVYTTHQQVYALLCRHIESLPQGVSVADTDDSGRSSLHALGDAIAITGWKPIYGNILLKLSMRTGASASPDLFAKRDHRSQTFLDIVSGNLTSLAHCIKMLAKYASTVFSKVALPANVNGRGETILHYPGFYKSGVLPPAEFVLSRPELLDVLDNEGRSVLHVAVSRSCYRAVEWYLTARPGLLFVCDGAGRSILHNIGPVDDANAVSATDVMALQFVTIPMVAAIGAVPVDSTVAKRLLLIRDRNGQTAMDVALSESSAPHHKVVIFDLYHYFALRYRDLGFLEMLATDGGQLHMYTLNGLPAVHQAYEIIRVKGLGIGALIDYMSRIPTWTVSLDLSGSTILHAVCYHGTHADIQTVTEFMLRASSLDFETMLLVVNSYGHRADDLVRQRMQMAASVAFVSLLETWSTVTRSSN</sequence>
<keyword evidence="3" id="KW-1185">Reference proteome</keyword>
<dbReference type="Pfam" id="PF12937">
    <property type="entry name" value="F-box-like"/>
    <property type="match status" value="1"/>
</dbReference>
<reference evidence="2 3" key="1">
    <citation type="submission" date="2015-02" db="EMBL/GenBank/DDBJ databases">
        <authorList>
            <person name="Chooi Y.-H."/>
        </authorList>
    </citation>
    <scope>NUCLEOTIDE SEQUENCE [LARGE SCALE GENOMIC DNA]</scope>
    <source>
        <strain evidence="2">E3</strain>
    </source>
</reference>
<evidence type="ECO:0000313" key="2">
    <source>
        <dbReference type="EMBL" id="CEP02135.1"/>
    </source>
</evidence>
<dbReference type="SUPFAM" id="SSF48403">
    <property type="entry name" value="Ankyrin repeat"/>
    <property type="match status" value="1"/>
</dbReference>
<accession>A0A0G4J3L6</accession>
<protein>
    <recommendedName>
        <fullName evidence="1">F-box domain-containing protein</fullName>
    </recommendedName>
</protein>
<dbReference type="EMBL" id="CDSF01000122">
    <property type="protein sequence ID" value="CEP02135.1"/>
    <property type="molecule type" value="Genomic_DNA"/>
</dbReference>
<evidence type="ECO:0000313" key="3">
    <source>
        <dbReference type="Proteomes" id="UP000039324"/>
    </source>
</evidence>
<evidence type="ECO:0000259" key="1">
    <source>
        <dbReference type="PROSITE" id="PS50181"/>
    </source>
</evidence>
<name>A0A0G4J3L6_PLABS</name>
<dbReference type="Gene3D" id="1.25.40.20">
    <property type="entry name" value="Ankyrin repeat-containing domain"/>
    <property type="match status" value="1"/>
</dbReference>
<dbReference type="InterPro" id="IPR036047">
    <property type="entry name" value="F-box-like_dom_sf"/>
</dbReference>
<organism evidence="2 3">
    <name type="scientific">Plasmodiophora brassicae</name>
    <name type="common">Clubroot disease agent</name>
    <dbReference type="NCBI Taxonomy" id="37360"/>
    <lineage>
        <taxon>Eukaryota</taxon>
        <taxon>Sar</taxon>
        <taxon>Rhizaria</taxon>
        <taxon>Endomyxa</taxon>
        <taxon>Phytomyxea</taxon>
        <taxon>Plasmodiophorida</taxon>
        <taxon>Plasmodiophoridae</taxon>
        <taxon>Plasmodiophora</taxon>
    </lineage>
</organism>
<dbReference type="InterPro" id="IPR036770">
    <property type="entry name" value="Ankyrin_rpt-contain_sf"/>
</dbReference>
<gene>
    <name evidence="2" type="ORF">PBRA_002400</name>
</gene>
<feature type="domain" description="F-box" evidence="1">
    <location>
        <begin position="27"/>
        <end position="76"/>
    </location>
</feature>
<proteinExistence type="predicted"/>
<dbReference type="PROSITE" id="PS50181">
    <property type="entry name" value="FBOX"/>
    <property type="match status" value="1"/>
</dbReference>